<feature type="transmembrane region" description="Helical" evidence="1">
    <location>
        <begin position="20"/>
        <end position="39"/>
    </location>
</feature>
<reference evidence="2 3" key="1">
    <citation type="journal article" date="2015" name="Genome Announc.">
        <title>Expanding the biotechnology potential of lactobacilli through comparative genomics of 213 strains and associated genera.</title>
        <authorList>
            <person name="Sun Z."/>
            <person name="Harris H.M."/>
            <person name="McCann A."/>
            <person name="Guo C."/>
            <person name="Argimon S."/>
            <person name="Zhang W."/>
            <person name="Yang X."/>
            <person name="Jeffery I.B."/>
            <person name="Cooney J.C."/>
            <person name="Kagawa T.F."/>
            <person name="Liu W."/>
            <person name="Song Y."/>
            <person name="Salvetti E."/>
            <person name="Wrobel A."/>
            <person name="Rasinkangas P."/>
            <person name="Parkhill J."/>
            <person name="Rea M.C."/>
            <person name="O'Sullivan O."/>
            <person name="Ritari J."/>
            <person name="Douillard F.P."/>
            <person name="Paul Ross R."/>
            <person name="Yang R."/>
            <person name="Briner A.E."/>
            <person name="Felis G.E."/>
            <person name="de Vos W.M."/>
            <person name="Barrangou R."/>
            <person name="Klaenhammer T.R."/>
            <person name="Caufield P.W."/>
            <person name="Cui Y."/>
            <person name="Zhang H."/>
            <person name="O'Toole P.W."/>
        </authorList>
    </citation>
    <scope>NUCLEOTIDE SEQUENCE [LARGE SCALE GENOMIC DNA]</scope>
    <source>
        <strain evidence="2 3">DSM 12361</strain>
    </source>
</reference>
<protein>
    <recommendedName>
        <fullName evidence="4">ABC transporter permease</fullName>
    </recommendedName>
</protein>
<keyword evidence="1" id="KW-0472">Membrane</keyword>
<organism evidence="2 3">
    <name type="scientific">Apilactobacillus kunkeei DSM 12361 = ATCC 700308</name>
    <dbReference type="NCBI Taxonomy" id="1423768"/>
    <lineage>
        <taxon>Bacteria</taxon>
        <taxon>Bacillati</taxon>
        <taxon>Bacillota</taxon>
        <taxon>Bacilli</taxon>
        <taxon>Lactobacillales</taxon>
        <taxon>Lactobacillaceae</taxon>
        <taxon>Apilactobacillus</taxon>
    </lineage>
</organism>
<gene>
    <name evidence="2" type="ORF">FD43_GL000969</name>
</gene>
<accession>A0A0R1FKY5</accession>
<dbReference type="PATRIC" id="fig|1423768.4.peg.977"/>
<name>A0A0R1FKY5_9LACO</name>
<dbReference type="Proteomes" id="UP000051794">
    <property type="component" value="Unassembled WGS sequence"/>
</dbReference>
<comment type="caution">
    <text evidence="2">The sequence shown here is derived from an EMBL/GenBank/DDBJ whole genome shotgun (WGS) entry which is preliminary data.</text>
</comment>
<feature type="transmembrane region" description="Helical" evidence="1">
    <location>
        <begin position="171"/>
        <end position="193"/>
    </location>
</feature>
<feature type="transmembrane region" description="Helical" evidence="1">
    <location>
        <begin position="141"/>
        <end position="164"/>
    </location>
</feature>
<dbReference type="EMBL" id="AZCK01000016">
    <property type="protein sequence ID" value="KRK22566.1"/>
    <property type="molecule type" value="Genomic_DNA"/>
</dbReference>
<proteinExistence type="predicted"/>
<sequence length="276" mass="31500">MEANVLVDLLKQEMNKKNRLIFLAMAVFLVIVTILMAVIGKDTRTLDGYKLMNTFGGITPVIELLATIITATRFAGVDSNKQVRQNMENHSKTTIFFSKVITCMVGYFILLALSVLTIIFMKYLVFPESAFAGKLALELQWATLGNIAYVFIFESFVIMVIGFCKTWYGSIAFGVALNYITELIAGIFMIFIYNNRQLIWNPFNFFFVEKQIQDGMKHMMTRLTLNQIIAGSIVYAGIFFVIGFIIFVFIRKFKTDDELIAKRQAKKNKKQKLQTA</sequence>
<dbReference type="AlphaFoldDB" id="A0A0R1FKY5"/>
<evidence type="ECO:0000313" key="3">
    <source>
        <dbReference type="Proteomes" id="UP000051794"/>
    </source>
</evidence>
<feature type="transmembrane region" description="Helical" evidence="1">
    <location>
        <begin position="51"/>
        <end position="75"/>
    </location>
</feature>
<evidence type="ECO:0008006" key="4">
    <source>
        <dbReference type="Google" id="ProtNLM"/>
    </source>
</evidence>
<feature type="transmembrane region" description="Helical" evidence="1">
    <location>
        <begin position="96"/>
        <end position="121"/>
    </location>
</feature>
<feature type="transmembrane region" description="Helical" evidence="1">
    <location>
        <begin position="228"/>
        <end position="250"/>
    </location>
</feature>
<keyword evidence="1" id="KW-0812">Transmembrane</keyword>
<evidence type="ECO:0000313" key="2">
    <source>
        <dbReference type="EMBL" id="KRK22566.1"/>
    </source>
</evidence>
<keyword evidence="1" id="KW-1133">Transmembrane helix</keyword>
<evidence type="ECO:0000256" key="1">
    <source>
        <dbReference type="SAM" id="Phobius"/>
    </source>
</evidence>